<organism evidence="8 9">
    <name type="scientific">Helicobacter aurati</name>
    <dbReference type="NCBI Taxonomy" id="137778"/>
    <lineage>
        <taxon>Bacteria</taxon>
        <taxon>Pseudomonadati</taxon>
        <taxon>Campylobacterota</taxon>
        <taxon>Epsilonproteobacteria</taxon>
        <taxon>Campylobacterales</taxon>
        <taxon>Helicobacteraceae</taxon>
        <taxon>Helicobacter</taxon>
    </lineage>
</organism>
<dbReference type="AlphaFoldDB" id="A0A3D8J5Z1"/>
<dbReference type="Proteomes" id="UP000256424">
    <property type="component" value="Unassembled WGS sequence"/>
</dbReference>
<keyword evidence="6" id="KW-0694">RNA-binding</keyword>
<dbReference type="InterPro" id="IPR000100">
    <property type="entry name" value="RNase_P"/>
</dbReference>
<dbReference type="Pfam" id="PF00825">
    <property type="entry name" value="Ribonuclease_P"/>
    <property type="match status" value="1"/>
</dbReference>
<dbReference type="PROSITE" id="PS00648">
    <property type="entry name" value="RIBONUCLEASE_P"/>
    <property type="match status" value="1"/>
</dbReference>
<dbReference type="NCBIfam" id="TIGR00188">
    <property type="entry name" value="rnpA"/>
    <property type="match status" value="1"/>
</dbReference>
<evidence type="ECO:0000256" key="5">
    <source>
        <dbReference type="ARBA" id="ARBA00022801"/>
    </source>
</evidence>
<evidence type="ECO:0000256" key="6">
    <source>
        <dbReference type="ARBA" id="ARBA00022884"/>
    </source>
</evidence>
<evidence type="ECO:0000256" key="3">
    <source>
        <dbReference type="ARBA" id="ARBA00022722"/>
    </source>
</evidence>
<comment type="caution">
    <text evidence="8">The sequence shown here is derived from an EMBL/GenBank/DDBJ whole genome shotgun (WGS) entry which is preliminary data.</text>
</comment>
<protein>
    <recommendedName>
        <fullName evidence="7">Ribonuclease P protein component</fullName>
        <ecNumber evidence="7">3.1.26.5</ecNumber>
    </recommendedName>
</protein>
<dbReference type="InterPro" id="IPR014721">
    <property type="entry name" value="Ribsml_uS5_D2-typ_fold_subgr"/>
</dbReference>
<accession>A0A3D8J5Z1</accession>
<dbReference type="Gene3D" id="3.30.230.10">
    <property type="match status" value="1"/>
</dbReference>
<dbReference type="GO" id="GO:0004526">
    <property type="term" value="F:ribonuclease P activity"/>
    <property type="evidence" value="ECO:0007669"/>
    <property type="project" value="UniProtKB-UniRule"/>
</dbReference>
<name>A0A3D8J5Z1_9HELI</name>
<keyword evidence="9" id="KW-1185">Reference proteome</keyword>
<keyword evidence="5" id="KW-0378">Hydrolase</keyword>
<keyword evidence="3" id="KW-0540">Nuclease</keyword>
<dbReference type="EC" id="3.1.26.5" evidence="7"/>
<dbReference type="InterPro" id="IPR020539">
    <property type="entry name" value="RNase_P_CS"/>
</dbReference>
<proteinExistence type="predicted"/>
<comment type="function">
    <text evidence="1">RNaseP catalyzes the removal of the 5'-leader sequence from pre-tRNA to produce the mature 5'-terminus. It can also cleave other RNA substrates such as 4.5S RNA. The protein component plays an auxiliary but essential role in vivo by binding to the 5'-leader sequence and broadening the substrate specificity of the ribozyme.</text>
</comment>
<evidence type="ECO:0000313" key="8">
    <source>
        <dbReference type="EMBL" id="RDU72883.1"/>
    </source>
</evidence>
<dbReference type="GO" id="GO:0030677">
    <property type="term" value="C:ribonuclease P complex"/>
    <property type="evidence" value="ECO:0007669"/>
    <property type="project" value="TreeGrafter"/>
</dbReference>
<dbReference type="EMBL" id="NXLW01000004">
    <property type="protein sequence ID" value="RDU72883.1"/>
    <property type="molecule type" value="Genomic_DNA"/>
</dbReference>
<dbReference type="SUPFAM" id="SSF54211">
    <property type="entry name" value="Ribosomal protein S5 domain 2-like"/>
    <property type="match status" value="1"/>
</dbReference>
<dbReference type="PANTHER" id="PTHR33992">
    <property type="entry name" value="RIBONUCLEASE P PROTEIN COMPONENT"/>
    <property type="match status" value="1"/>
</dbReference>
<dbReference type="GO" id="GO:0042781">
    <property type="term" value="F:3'-tRNA processing endoribonuclease activity"/>
    <property type="evidence" value="ECO:0007669"/>
    <property type="project" value="TreeGrafter"/>
</dbReference>
<evidence type="ECO:0000256" key="2">
    <source>
        <dbReference type="ARBA" id="ARBA00022694"/>
    </source>
</evidence>
<dbReference type="InterPro" id="IPR020568">
    <property type="entry name" value="Ribosomal_Su5_D2-typ_SF"/>
</dbReference>
<dbReference type="PANTHER" id="PTHR33992:SF1">
    <property type="entry name" value="RIBONUCLEASE P PROTEIN COMPONENT"/>
    <property type="match status" value="1"/>
</dbReference>
<evidence type="ECO:0000313" key="9">
    <source>
        <dbReference type="Proteomes" id="UP000256424"/>
    </source>
</evidence>
<keyword evidence="4" id="KW-0255">Endonuclease</keyword>
<dbReference type="GO" id="GO:0000049">
    <property type="term" value="F:tRNA binding"/>
    <property type="evidence" value="ECO:0007669"/>
    <property type="project" value="InterPro"/>
</dbReference>
<evidence type="ECO:0000256" key="1">
    <source>
        <dbReference type="ARBA" id="ARBA00002663"/>
    </source>
</evidence>
<gene>
    <name evidence="8" type="primary">rnpA</name>
    <name evidence="8" type="ORF">CQA66_03065</name>
</gene>
<sequence>MSYLDNKYQDSIQGNVISYLKNSFEFSLLFKEGMRINHECLCIYALSFKRFKYKVSHSKKYFRELDANILLGFSINRKVAKATKRNLLKRRIKAIIVDIGKKIRLQGLTFAFVCRKGVIEWDFYTLKTYITQTLHTIKKMFLQSARYKNTRRAQI</sequence>
<dbReference type="OrthoDB" id="9810867at2"/>
<evidence type="ECO:0000256" key="4">
    <source>
        <dbReference type="ARBA" id="ARBA00022759"/>
    </source>
</evidence>
<keyword evidence="2" id="KW-0819">tRNA processing</keyword>
<evidence type="ECO:0000256" key="7">
    <source>
        <dbReference type="NCBIfam" id="TIGR00188"/>
    </source>
</evidence>
<dbReference type="RefSeq" id="WP_104763159.1">
    <property type="nucleotide sequence ID" value="NZ_FZPM01000014.1"/>
</dbReference>
<reference evidence="8 9" key="1">
    <citation type="submission" date="2018-04" db="EMBL/GenBank/DDBJ databases">
        <title>Novel Campyloabacter and Helicobacter Species and Strains.</title>
        <authorList>
            <person name="Mannion A.J."/>
            <person name="Shen Z."/>
            <person name="Fox J.G."/>
        </authorList>
    </citation>
    <scope>NUCLEOTIDE SEQUENCE [LARGE SCALE GENOMIC DNA]</scope>
    <source>
        <strain evidence="8 9">MIT 97-5075</strain>
    </source>
</reference>